<reference evidence="8" key="1">
    <citation type="journal article" date="2019" name="Int. J. Syst. Evol. Microbiol.">
        <title>The Global Catalogue of Microorganisms (GCM) 10K type strain sequencing project: providing services to taxonomists for standard genome sequencing and annotation.</title>
        <authorList>
            <consortium name="The Broad Institute Genomics Platform"/>
            <consortium name="The Broad Institute Genome Sequencing Center for Infectious Disease"/>
            <person name="Wu L."/>
            <person name="Ma J."/>
        </authorList>
    </citation>
    <scope>NUCLEOTIDE SEQUENCE [LARGE SCALE GENOMIC DNA]</scope>
    <source>
        <strain evidence="8">JCM 17986</strain>
    </source>
</reference>
<evidence type="ECO:0000256" key="5">
    <source>
        <dbReference type="SAM" id="MobiDB-lite"/>
    </source>
</evidence>
<dbReference type="Pfam" id="PF00654">
    <property type="entry name" value="Voltage_CLC"/>
    <property type="match status" value="1"/>
</dbReference>
<feature type="transmembrane region" description="Helical" evidence="6">
    <location>
        <begin position="309"/>
        <end position="330"/>
    </location>
</feature>
<keyword evidence="8" id="KW-1185">Reference proteome</keyword>
<feature type="transmembrane region" description="Helical" evidence="6">
    <location>
        <begin position="134"/>
        <end position="152"/>
    </location>
</feature>
<feature type="transmembrane region" description="Helical" evidence="6">
    <location>
        <begin position="263"/>
        <end position="285"/>
    </location>
</feature>
<evidence type="ECO:0000256" key="2">
    <source>
        <dbReference type="ARBA" id="ARBA00022692"/>
    </source>
</evidence>
<dbReference type="SUPFAM" id="SSF81340">
    <property type="entry name" value="Clc chloride channel"/>
    <property type="match status" value="1"/>
</dbReference>
<protein>
    <submittedName>
        <fullName evidence="7">Chloride channel protein</fullName>
    </submittedName>
</protein>
<feature type="transmembrane region" description="Helical" evidence="6">
    <location>
        <begin position="180"/>
        <end position="204"/>
    </location>
</feature>
<feature type="region of interest" description="Disordered" evidence="5">
    <location>
        <begin position="22"/>
        <end position="80"/>
    </location>
</feature>
<evidence type="ECO:0000313" key="7">
    <source>
        <dbReference type="EMBL" id="GAA4969134.1"/>
    </source>
</evidence>
<sequence length="513" mass="51743">MGEPCGRTARLRAGGLALFRSRAVHRTARGPDEEPMSRPADSAPAPGPTDPTDPADQTGPAPAPPPPPGTDGDTGDPVSRLLRDRGYQGLLALCVLLGVPIALASFFFVSLQHWLQRQVWEELPNAVGYDRAPWWWPLPALFLAGLILAPIVTRMPGRGGHVPVHGLGGKPIGPVELPSVVIAAVATLPLGVVLGPEAPLMALGSGLALLAMRPLKKAASPKGVALLATAGSTAAISTILGGPVVAAVLILEAAALAGPQMVALLLPCLIASATGALVFTGFGNWTGLSTGGLKLPQVPPDVNPDAGDFLWGIPIVLLIVVVVGGAHRLALPTERWVQGSTAWRTVACASAVGVPLAAYSLITDRSPDEAALSGQTMLGQLAAAPHALSVGALVTLVVCKALAWMVCLGSLRGGPIFPAVLLGAATAMACSGLPGLHPTPALALGMAAGAAVVTGLPLTSAVLAVLLMGPDAFDQMPLIVVAAVVGFAANRLMPAPKQTRAGPSADAGAAARP</sequence>
<dbReference type="EMBL" id="BAABHS010000012">
    <property type="protein sequence ID" value="GAA4969134.1"/>
    <property type="molecule type" value="Genomic_DNA"/>
</dbReference>
<gene>
    <name evidence="7" type="ORF">GCM10023205_37980</name>
</gene>
<feature type="transmembrane region" description="Helical" evidence="6">
    <location>
        <begin position="416"/>
        <end position="436"/>
    </location>
</feature>
<organism evidence="7 8">
    <name type="scientific">Yinghuangia aomiensis</name>
    <dbReference type="NCBI Taxonomy" id="676205"/>
    <lineage>
        <taxon>Bacteria</taxon>
        <taxon>Bacillati</taxon>
        <taxon>Actinomycetota</taxon>
        <taxon>Actinomycetes</taxon>
        <taxon>Kitasatosporales</taxon>
        <taxon>Streptomycetaceae</taxon>
        <taxon>Yinghuangia</taxon>
    </lineage>
</organism>
<dbReference type="PANTHER" id="PTHR43427">
    <property type="entry name" value="CHLORIDE CHANNEL PROTEIN CLC-E"/>
    <property type="match status" value="1"/>
</dbReference>
<keyword evidence="3 6" id="KW-1133">Transmembrane helix</keyword>
<dbReference type="InterPro" id="IPR001807">
    <property type="entry name" value="ClC"/>
</dbReference>
<evidence type="ECO:0000313" key="8">
    <source>
        <dbReference type="Proteomes" id="UP001500466"/>
    </source>
</evidence>
<comment type="subcellular location">
    <subcellularLocation>
        <location evidence="1">Membrane</location>
        <topology evidence="1">Multi-pass membrane protein</topology>
    </subcellularLocation>
</comment>
<dbReference type="InterPro" id="IPR050368">
    <property type="entry name" value="ClC-type_chloride_channel"/>
</dbReference>
<accession>A0ABP9HEG8</accession>
<evidence type="ECO:0000256" key="6">
    <source>
        <dbReference type="SAM" id="Phobius"/>
    </source>
</evidence>
<evidence type="ECO:0000256" key="1">
    <source>
        <dbReference type="ARBA" id="ARBA00004141"/>
    </source>
</evidence>
<evidence type="ECO:0000256" key="3">
    <source>
        <dbReference type="ARBA" id="ARBA00022989"/>
    </source>
</evidence>
<keyword evidence="4 6" id="KW-0472">Membrane</keyword>
<dbReference type="Proteomes" id="UP001500466">
    <property type="component" value="Unassembled WGS sequence"/>
</dbReference>
<keyword evidence="2 6" id="KW-0812">Transmembrane</keyword>
<feature type="transmembrane region" description="Helical" evidence="6">
    <location>
        <begin position="382"/>
        <end position="404"/>
    </location>
</feature>
<dbReference type="CDD" id="cd00400">
    <property type="entry name" value="Voltage_gated_ClC"/>
    <property type="match status" value="1"/>
</dbReference>
<proteinExistence type="predicted"/>
<evidence type="ECO:0000256" key="4">
    <source>
        <dbReference type="ARBA" id="ARBA00023136"/>
    </source>
</evidence>
<feature type="transmembrane region" description="Helical" evidence="6">
    <location>
        <begin position="342"/>
        <end position="362"/>
    </location>
</feature>
<dbReference type="InterPro" id="IPR014743">
    <property type="entry name" value="Cl-channel_core"/>
</dbReference>
<name>A0ABP9HEG8_9ACTN</name>
<feature type="transmembrane region" description="Helical" evidence="6">
    <location>
        <begin position="442"/>
        <end position="469"/>
    </location>
</feature>
<feature type="transmembrane region" description="Helical" evidence="6">
    <location>
        <begin position="90"/>
        <end position="114"/>
    </location>
</feature>
<feature type="transmembrane region" description="Helical" evidence="6">
    <location>
        <begin position="224"/>
        <end position="251"/>
    </location>
</feature>
<dbReference type="Gene3D" id="1.10.3080.10">
    <property type="entry name" value="Clc chloride channel"/>
    <property type="match status" value="1"/>
</dbReference>
<comment type="caution">
    <text evidence="7">The sequence shown here is derived from an EMBL/GenBank/DDBJ whole genome shotgun (WGS) entry which is preliminary data.</text>
</comment>